<comment type="similarity">
    <text evidence="1">Belongs to the arginase family. Agmatinase subfamily.</text>
</comment>
<dbReference type="InterPro" id="IPR005925">
    <property type="entry name" value="Agmatinase-rel"/>
</dbReference>
<evidence type="ECO:0000313" key="6">
    <source>
        <dbReference type="Proteomes" id="UP001172645"/>
    </source>
</evidence>
<keyword evidence="2" id="KW-0479">Metal-binding</keyword>
<dbReference type="InterPro" id="IPR006035">
    <property type="entry name" value="Ureohydrolase"/>
</dbReference>
<evidence type="ECO:0000256" key="2">
    <source>
        <dbReference type="ARBA" id="ARBA00022723"/>
    </source>
</evidence>
<evidence type="ECO:0000256" key="1">
    <source>
        <dbReference type="ARBA" id="ARBA00009227"/>
    </source>
</evidence>
<accession>A0ABT7K3W0</accession>
<dbReference type="NCBIfam" id="TIGR01230">
    <property type="entry name" value="agmatinase"/>
    <property type="match status" value="1"/>
</dbReference>
<dbReference type="GO" id="GO:0008783">
    <property type="term" value="F:agmatinase activity"/>
    <property type="evidence" value="ECO:0007669"/>
    <property type="project" value="UniProtKB-EC"/>
</dbReference>
<evidence type="ECO:0000256" key="4">
    <source>
        <dbReference type="RuleBase" id="RU003684"/>
    </source>
</evidence>
<dbReference type="PANTHER" id="PTHR11358">
    <property type="entry name" value="ARGINASE/AGMATINASE"/>
    <property type="match status" value="1"/>
</dbReference>
<name>A0ABT7K3W0_9HYPH</name>
<dbReference type="SUPFAM" id="SSF52768">
    <property type="entry name" value="Arginase/deacetylase"/>
    <property type="match status" value="1"/>
</dbReference>
<dbReference type="PRINTS" id="PR00116">
    <property type="entry name" value="ARGINASE"/>
</dbReference>
<dbReference type="EMBL" id="JARFYM010000043">
    <property type="protein sequence ID" value="MDL2403304.1"/>
    <property type="molecule type" value="Genomic_DNA"/>
</dbReference>
<dbReference type="PROSITE" id="PS51409">
    <property type="entry name" value="ARGINASE_2"/>
    <property type="match status" value="1"/>
</dbReference>
<dbReference type="RefSeq" id="WP_285872728.1">
    <property type="nucleotide sequence ID" value="NZ_JARFYM010000043.1"/>
</dbReference>
<evidence type="ECO:0000256" key="3">
    <source>
        <dbReference type="ARBA" id="ARBA00022801"/>
    </source>
</evidence>
<evidence type="ECO:0000313" key="5">
    <source>
        <dbReference type="EMBL" id="MDL2403304.1"/>
    </source>
</evidence>
<dbReference type="PIRSF" id="PIRSF036979">
    <property type="entry name" value="Arginase"/>
    <property type="match status" value="1"/>
</dbReference>
<comment type="caution">
    <text evidence="5">The sequence shown here is derived from an EMBL/GenBank/DDBJ whole genome shotgun (WGS) entry which is preliminary data.</text>
</comment>
<proteinExistence type="inferred from homology"/>
<protein>
    <submittedName>
        <fullName evidence="5">Agmatinase</fullName>
        <ecNumber evidence="5">3.5.3.11</ecNumber>
    </submittedName>
</protein>
<keyword evidence="3 4" id="KW-0378">Hydrolase</keyword>
<dbReference type="Proteomes" id="UP001172645">
    <property type="component" value="Unassembled WGS sequence"/>
</dbReference>
<sequence>MSEIYKDFAPLDSSKTPRFAEVATFMRTRSIPIDQAGVVDVGIVGVPFDLGTNFRPGSRFGPAGIREASRIIRSVNGHTYVAPFEIARIADLGDTPVHTVLFDESIQIITEYFRAVRENSIRPLSLGGDHTISLPILRGLVQSDPVGMIQFDAHTDTHDSARGSKINHGTPFRRAVEEGLLDPKRVVQIGLRSTISAQNEYDWARSVGMTLITMDDYESMGRTAVIEEARRIVGNGRTYLSFDIDGLDAVYCPGTGVPEPGGFSMRDALVMLRGLRGINFIGGDICEVSPYLDAAGITSMHAANLSFELLCLLAEASRDYAA</sequence>
<dbReference type="CDD" id="cd11592">
    <property type="entry name" value="Agmatinase_PAH"/>
    <property type="match status" value="1"/>
</dbReference>
<organism evidence="5 6">
    <name type="scientific">Rhizobium mayense</name>
    <dbReference type="NCBI Taxonomy" id="1312184"/>
    <lineage>
        <taxon>Bacteria</taxon>
        <taxon>Pseudomonadati</taxon>
        <taxon>Pseudomonadota</taxon>
        <taxon>Alphaproteobacteria</taxon>
        <taxon>Hyphomicrobiales</taxon>
        <taxon>Rhizobiaceae</taxon>
        <taxon>Rhizobium/Agrobacterium group</taxon>
        <taxon>Rhizobium</taxon>
    </lineage>
</organism>
<dbReference type="PROSITE" id="PS01053">
    <property type="entry name" value="ARGINASE_1"/>
    <property type="match status" value="1"/>
</dbReference>
<dbReference type="InterPro" id="IPR023696">
    <property type="entry name" value="Ureohydrolase_dom_sf"/>
</dbReference>
<dbReference type="Pfam" id="PF00491">
    <property type="entry name" value="Arginase"/>
    <property type="match status" value="1"/>
</dbReference>
<gene>
    <name evidence="5" type="primary">speB</name>
    <name evidence="5" type="ORF">PY649_30940</name>
</gene>
<keyword evidence="6" id="KW-1185">Reference proteome</keyword>
<dbReference type="PANTHER" id="PTHR11358:SF26">
    <property type="entry name" value="GUANIDINO ACID HYDROLASE, MITOCHONDRIAL"/>
    <property type="match status" value="1"/>
</dbReference>
<reference evidence="5" key="1">
    <citation type="submission" date="2023-06" db="EMBL/GenBank/DDBJ databases">
        <title>Phylogenetic Diversity of Rhizobium strains.</title>
        <authorList>
            <person name="Moura F.T."/>
            <person name="Helene L.C.F."/>
            <person name="Hungria M."/>
        </authorList>
    </citation>
    <scope>NUCLEOTIDE SEQUENCE</scope>
    <source>
        <strain evidence="5">CCGE526</strain>
    </source>
</reference>
<dbReference type="Gene3D" id="3.40.800.10">
    <property type="entry name" value="Ureohydrolase domain"/>
    <property type="match status" value="1"/>
</dbReference>
<dbReference type="EC" id="3.5.3.11" evidence="5"/>
<dbReference type="InterPro" id="IPR020855">
    <property type="entry name" value="Ureohydrolase_Mn_BS"/>
</dbReference>